<organism evidence="2 3">
    <name type="scientific">Vibrio rotiferianus</name>
    <dbReference type="NCBI Taxonomy" id="190895"/>
    <lineage>
        <taxon>Bacteria</taxon>
        <taxon>Pseudomonadati</taxon>
        <taxon>Pseudomonadota</taxon>
        <taxon>Gammaproteobacteria</taxon>
        <taxon>Vibrionales</taxon>
        <taxon>Vibrionaceae</taxon>
        <taxon>Vibrio</taxon>
    </lineage>
</organism>
<keyword evidence="1" id="KW-0472">Membrane</keyword>
<keyword evidence="3" id="KW-1185">Reference proteome</keyword>
<dbReference type="RefSeq" id="WP_071235436.1">
    <property type="nucleotide sequence ID" value="NZ_KV861320.1"/>
</dbReference>
<sequence>MFKSIVDILKHAFECAKNMCSIIWCLITIVFTLWQALRHYCSALYNRYQHEKEIEMLVQEMELIERKKQLDEKLNIK</sequence>
<evidence type="ECO:0000256" key="1">
    <source>
        <dbReference type="SAM" id="Phobius"/>
    </source>
</evidence>
<comment type="caution">
    <text evidence="2">The sequence shown here is derived from an EMBL/GenBank/DDBJ whole genome shotgun (WGS) entry which is preliminary data.</text>
</comment>
<accession>A0ABX3DCB6</accession>
<reference evidence="2 3" key="1">
    <citation type="submission" date="2016-09" db="EMBL/GenBank/DDBJ databases">
        <title>Isolation, identification and antibiotic sensitivity analysis of bacterial pathogen from juvenile Hippocampus erectus with tail-rotted disease.</title>
        <authorList>
            <person name="Yang Q."/>
        </authorList>
    </citation>
    <scope>NUCLEOTIDE SEQUENCE [LARGE SCALE GENOMIC DNA]</scope>
    <source>
        <strain evidence="2 3">HM-10</strain>
    </source>
</reference>
<proteinExistence type="predicted"/>
<dbReference type="EMBL" id="MKFT01000002">
    <property type="protein sequence ID" value="OHY95609.1"/>
    <property type="molecule type" value="Genomic_DNA"/>
</dbReference>
<name>A0ABX3DCB6_9VIBR</name>
<feature type="transmembrane region" description="Helical" evidence="1">
    <location>
        <begin position="21"/>
        <end position="37"/>
    </location>
</feature>
<protein>
    <submittedName>
        <fullName evidence="2">Uncharacterized protein</fullName>
    </submittedName>
</protein>
<gene>
    <name evidence="2" type="ORF">BI375_12650</name>
</gene>
<keyword evidence="1" id="KW-1133">Transmembrane helix</keyword>
<dbReference type="Proteomes" id="UP000180133">
    <property type="component" value="Unassembled WGS sequence"/>
</dbReference>
<evidence type="ECO:0000313" key="2">
    <source>
        <dbReference type="EMBL" id="OHY95609.1"/>
    </source>
</evidence>
<evidence type="ECO:0000313" key="3">
    <source>
        <dbReference type="Proteomes" id="UP000180133"/>
    </source>
</evidence>
<keyword evidence="1" id="KW-0812">Transmembrane</keyword>